<organism evidence="10 11">
    <name type="scientific">Salibacter halophilus</name>
    <dbReference type="NCBI Taxonomy" id="1803916"/>
    <lineage>
        <taxon>Bacteria</taxon>
        <taxon>Pseudomonadati</taxon>
        <taxon>Bacteroidota</taxon>
        <taxon>Flavobacteriia</taxon>
        <taxon>Flavobacteriales</taxon>
        <taxon>Salibacteraceae</taxon>
        <taxon>Salibacter</taxon>
    </lineage>
</organism>
<keyword evidence="2 9" id="KW-1003">Cell membrane</keyword>
<dbReference type="PROSITE" id="PS00943">
    <property type="entry name" value="UBIA"/>
    <property type="match status" value="1"/>
</dbReference>
<dbReference type="Pfam" id="PF01040">
    <property type="entry name" value="UbiA"/>
    <property type="match status" value="1"/>
</dbReference>
<dbReference type="InterPro" id="IPR006369">
    <property type="entry name" value="Protohaem_IX_farnesylTrfase"/>
</dbReference>
<dbReference type="GO" id="GO:0008495">
    <property type="term" value="F:protoheme IX farnesyltransferase activity"/>
    <property type="evidence" value="ECO:0007669"/>
    <property type="project" value="UniProtKB-UniRule"/>
</dbReference>
<comment type="caution">
    <text evidence="10">The sequence shown here is derived from an EMBL/GenBank/DDBJ whole genome shotgun (WGS) entry which is preliminary data.</text>
</comment>
<accession>A0A6N6M2M8</accession>
<feature type="transmembrane region" description="Helical" evidence="9">
    <location>
        <begin position="56"/>
        <end position="75"/>
    </location>
</feature>
<dbReference type="PANTHER" id="PTHR43448">
    <property type="entry name" value="PROTOHEME IX FARNESYLTRANSFERASE, MITOCHONDRIAL"/>
    <property type="match status" value="1"/>
</dbReference>
<dbReference type="AlphaFoldDB" id="A0A6N6M2M8"/>
<dbReference type="EC" id="2.5.1.141" evidence="9"/>
<dbReference type="GO" id="GO:0005886">
    <property type="term" value="C:plasma membrane"/>
    <property type="evidence" value="ECO:0007669"/>
    <property type="project" value="UniProtKB-SubCell"/>
</dbReference>
<feature type="transmembrane region" description="Helical" evidence="9">
    <location>
        <begin position="173"/>
        <end position="194"/>
    </location>
</feature>
<dbReference type="EMBL" id="WACR01000008">
    <property type="protein sequence ID" value="KAB1063400.1"/>
    <property type="molecule type" value="Genomic_DNA"/>
</dbReference>
<dbReference type="Proteomes" id="UP000435357">
    <property type="component" value="Unassembled WGS sequence"/>
</dbReference>
<dbReference type="NCBIfam" id="TIGR01473">
    <property type="entry name" value="cyoE_ctaB"/>
    <property type="match status" value="1"/>
</dbReference>
<keyword evidence="3 9" id="KW-0808">Transferase</keyword>
<evidence type="ECO:0000313" key="11">
    <source>
        <dbReference type="Proteomes" id="UP000435357"/>
    </source>
</evidence>
<proteinExistence type="inferred from homology"/>
<gene>
    <name evidence="10" type="primary">cyoE</name>
    <name evidence="9" type="synonym">ctaB</name>
    <name evidence="10" type="ORF">F3059_10040</name>
</gene>
<feature type="transmembrane region" description="Helical" evidence="9">
    <location>
        <begin position="224"/>
        <end position="241"/>
    </location>
</feature>
<comment type="pathway">
    <text evidence="9">Porphyrin-containing compound metabolism; heme O biosynthesis; heme O from protoheme: step 1/1.</text>
</comment>
<feature type="transmembrane region" description="Helical" evidence="9">
    <location>
        <begin position="96"/>
        <end position="119"/>
    </location>
</feature>
<keyword evidence="7 9" id="KW-0472">Membrane</keyword>
<evidence type="ECO:0000256" key="2">
    <source>
        <dbReference type="ARBA" id="ARBA00022475"/>
    </source>
</evidence>
<feature type="transmembrane region" description="Helical" evidence="9">
    <location>
        <begin position="149"/>
        <end position="167"/>
    </location>
</feature>
<dbReference type="Gene3D" id="1.10.357.140">
    <property type="entry name" value="UbiA prenyltransferase"/>
    <property type="match status" value="1"/>
</dbReference>
<evidence type="ECO:0000256" key="7">
    <source>
        <dbReference type="ARBA" id="ARBA00023136"/>
    </source>
</evidence>
<dbReference type="InterPro" id="IPR000537">
    <property type="entry name" value="UbiA_prenyltransferase"/>
</dbReference>
<comment type="catalytic activity">
    <reaction evidence="8 9">
        <text>heme b + (2E,6E)-farnesyl diphosphate + H2O = Fe(II)-heme o + diphosphate</text>
        <dbReference type="Rhea" id="RHEA:28070"/>
        <dbReference type="ChEBI" id="CHEBI:15377"/>
        <dbReference type="ChEBI" id="CHEBI:33019"/>
        <dbReference type="ChEBI" id="CHEBI:60344"/>
        <dbReference type="ChEBI" id="CHEBI:60530"/>
        <dbReference type="ChEBI" id="CHEBI:175763"/>
        <dbReference type="EC" id="2.5.1.141"/>
    </reaction>
</comment>
<evidence type="ECO:0000256" key="8">
    <source>
        <dbReference type="ARBA" id="ARBA00047690"/>
    </source>
</evidence>
<evidence type="ECO:0000256" key="3">
    <source>
        <dbReference type="ARBA" id="ARBA00022679"/>
    </source>
</evidence>
<dbReference type="CDD" id="cd13957">
    <property type="entry name" value="PT_UbiA_Cox10"/>
    <property type="match status" value="1"/>
</dbReference>
<name>A0A6N6M2M8_9FLAO</name>
<reference evidence="10 11" key="1">
    <citation type="submission" date="2019-09" db="EMBL/GenBank/DDBJ databases">
        <title>Genomes of Cryomorphaceae.</title>
        <authorList>
            <person name="Bowman J.P."/>
        </authorList>
    </citation>
    <scope>NUCLEOTIDE SEQUENCE [LARGE SCALE GENOMIC DNA]</scope>
    <source>
        <strain evidence="10 11">KCTC 52047</strain>
    </source>
</reference>
<evidence type="ECO:0000256" key="1">
    <source>
        <dbReference type="ARBA" id="ARBA00004141"/>
    </source>
</evidence>
<comment type="miscellaneous">
    <text evidence="9">Carbon 2 of the heme B porphyrin ring is defined according to the Fischer nomenclature.</text>
</comment>
<dbReference type="GO" id="GO:0006784">
    <property type="term" value="P:heme A biosynthetic process"/>
    <property type="evidence" value="ECO:0007669"/>
    <property type="project" value="TreeGrafter"/>
</dbReference>
<keyword evidence="5 9" id="KW-1133">Transmembrane helix</keyword>
<dbReference type="UniPathway" id="UPA00834">
    <property type="reaction ID" value="UER00712"/>
</dbReference>
<keyword evidence="4 9" id="KW-0812">Transmembrane</keyword>
<evidence type="ECO:0000313" key="10">
    <source>
        <dbReference type="EMBL" id="KAB1063400.1"/>
    </source>
</evidence>
<feature type="transmembrane region" description="Helical" evidence="9">
    <location>
        <begin position="125"/>
        <end position="142"/>
    </location>
</feature>
<sequence>MSQTNSNTLSVRAAISEKASAYVAFTKFRLASLVVFSASVSYFFAADTINWGKFTALLFGGFLVTGASNGFNQIIEKDLDKLMSRTKNRPLPTGKMSINEGLWLSLIMGAVGISLLWFVLNPLSGLLGALALILYAGIYTPLKRKTPFAVFVGAFPGAIPPMLGYIAETGQFGLIPGILFAIQFVWQFPHFWAIAWKADDDYRRAGFHLLPSPGGKDKSSAMQAFVYAMFLIPISLLPFYFGVTGVVSAIIAIILGAYYAYYAFKLYKTVDDKAATKLMFASFVYLPVVQIALWLDKI</sequence>
<comment type="function">
    <text evidence="9">Converts heme B (protoheme IX) to heme O by substitution of the vinyl group on carbon 2 of heme B porphyrin ring with a hydroxyethyl farnesyl side group.</text>
</comment>
<evidence type="ECO:0000256" key="9">
    <source>
        <dbReference type="HAMAP-Rule" id="MF_00154"/>
    </source>
</evidence>
<feature type="transmembrane region" description="Helical" evidence="9">
    <location>
        <begin position="276"/>
        <end position="295"/>
    </location>
</feature>
<dbReference type="InterPro" id="IPR030470">
    <property type="entry name" value="UbiA_prenylTrfase_CS"/>
</dbReference>
<dbReference type="OrthoDB" id="9814417at2"/>
<dbReference type="InterPro" id="IPR044878">
    <property type="entry name" value="UbiA_sf"/>
</dbReference>
<protein>
    <recommendedName>
        <fullName evidence="9">Protoheme IX farnesyltransferase</fullName>
        <ecNumber evidence="9">2.5.1.141</ecNumber>
    </recommendedName>
    <alternativeName>
        <fullName evidence="9">Heme B farnesyltransferase</fullName>
    </alternativeName>
    <alternativeName>
        <fullName evidence="9">Heme O synthase</fullName>
    </alternativeName>
</protein>
<evidence type="ECO:0000256" key="6">
    <source>
        <dbReference type="ARBA" id="ARBA00023133"/>
    </source>
</evidence>
<comment type="subcellular location">
    <subcellularLocation>
        <location evidence="9">Cell membrane</location>
        <topology evidence="9">Multi-pass membrane protein</topology>
    </subcellularLocation>
    <subcellularLocation>
        <location evidence="1">Membrane</location>
        <topology evidence="1">Multi-pass membrane protein</topology>
    </subcellularLocation>
</comment>
<evidence type="ECO:0000256" key="4">
    <source>
        <dbReference type="ARBA" id="ARBA00022692"/>
    </source>
</evidence>
<dbReference type="HAMAP" id="MF_00154">
    <property type="entry name" value="CyoE_CtaB"/>
    <property type="match status" value="1"/>
</dbReference>
<keyword evidence="6 9" id="KW-0350">Heme biosynthesis</keyword>
<keyword evidence="11" id="KW-1185">Reference proteome</keyword>
<feature type="transmembrane region" description="Helical" evidence="9">
    <location>
        <begin position="21"/>
        <end position="44"/>
    </location>
</feature>
<dbReference type="RefSeq" id="WP_151168812.1">
    <property type="nucleotide sequence ID" value="NZ_WACR01000008.1"/>
</dbReference>
<dbReference type="GO" id="GO:0048034">
    <property type="term" value="P:heme O biosynthetic process"/>
    <property type="evidence" value="ECO:0007669"/>
    <property type="project" value="UniProtKB-UniRule"/>
</dbReference>
<comment type="similarity">
    <text evidence="9">Belongs to the UbiA prenyltransferase family. Protoheme IX farnesyltransferase subfamily.</text>
</comment>
<dbReference type="PANTHER" id="PTHR43448:SF2">
    <property type="entry name" value="PROTOHEME IX FARNESYLTRANSFERASE, MITOCHONDRIAL"/>
    <property type="match status" value="1"/>
</dbReference>
<evidence type="ECO:0000256" key="5">
    <source>
        <dbReference type="ARBA" id="ARBA00022989"/>
    </source>
</evidence>